<dbReference type="Pfam" id="PF09990">
    <property type="entry name" value="DUF2231"/>
    <property type="match status" value="1"/>
</dbReference>
<protein>
    <submittedName>
        <fullName evidence="3">DUF2231 domain-containing protein</fullName>
    </submittedName>
</protein>
<feature type="domain" description="DUF2231" evidence="2">
    <location>
        <begin position="21"/>
        <end position="158"/>
    </location>
</feature>
<gene>
    <name evidence="3" type="ORF">ACH47G_06770</name>
</gene>
<comment type="caution">
    <text evidence="3">The sequence shown here is derived from an EMBL/GenBank/DDBJ whole genome shotgun (WGS) entry which is preliminary data.</text>
</comment>
<feature type="transmembrane region" description="Helical" evidence="1">
    <location>
        <begin position="95"/>
        <end position="114"/>
    </location>
</feature>
<feature type="transmembrane region" description="Helical" evidence="1">
    <location>
        <begin position="27"/>
        <end position="49"/>
    </location>
</feature>
<dbReference type="InterPro" id="IPR019251">
    <property type="entry name" value="DUF2231_TM"/>
</dbReference>
<proteinExistence type="predicted"/>
<sequence length="169" mass="17581">MTGDPRQAKRPVTAALAGPYGHPFHPILVTVPIGAWVASLVFDLASRVVDDPEFLVKGSSWLIAIGVLGALAAASIGFLDLLAIPTGTPAFRTGLLHMTLNLLVAVAYALGFVWRRGADTARAVPAGPLALSVVALVTVAVSGYLGGKLAYRYGVRVADETTQADGFTR</sequence>
<dbReference type="RefSeq" id="WP_396945291.1">
    <property type="nucleotide sequence ID" value="NZ_JBIRXV010000001.1"/>
</dbReference>
<accession>A0ABW7WB12</accession>
<feature type="transmembrane region" description="Helical" evidence="1">
    <location>
        <begin position="126"/>
        <end position="146"/>
    </location>
</feature>
<reference evidence="3 4" key="1">
    <citation type="submission" date="2024-10" db="EMBL/GenBank/DDBJ databases">
        <title>The Natural Products Discovery Center: Release of the First 8490 Sequenced Strains for Exploring Actinobacteria Biosynthetic Diversity.</title>
        <authorList>
            <person name="Kalkreuter E."/>
            <person name="Kautsar S.A."/>
            <person name="Yang D."/>
            <person name="Bader C.D."/>
            <person name="Teijaro C.N."/>
            <person name="Fluegel L."/>
            <person name="Davis C.M."/>
            <person name="Simpson J.R."/>
            <person name="Lauterbach L."/>
            <person name="Steele A.D."/>
            <person name="Gui C."/>
            <person name="Meng S."/>
            <person name="Li G."/>
            <person name="Viehrig K."/>
            <person name="Ye F."/>
            <person name="Su P."/>
            <person name="Kiefer A.F."/>
            <person name="Nichols A."/>
            <person name="Cepeda A.J."/>
            <person name="Yan W."/>
            <person name="Fan B."/>
            <person name="Jiang Y."/>
            <person name="Adhikari A."/>
            <person name="Zheng C.-J."/>
            <person name="Schuster L."/>
            <person name="Cowan T.M."/>
            <person name="Smanski M.J."/>
            <person name="Chevrette M.G."/>
            <person name="De Carvalho L.P.S."/>
            <person name="Shen B."/>
        </authorList>
    </citation>
    <scope>NUCLEOTIDE SEQUENCE [LARGE SCALE GENOMIC DNA]</scope>
    <source>
        <strain evidence="3 4">NPDC019626</strain>
    </source>
</reference>
<dbReference type="Proteomes" id="UP001611450">
    <property type="component" value="Unassembled WGS sequence"/>
</dbReference>
<keyword evidence="1" id="KW-0812">Transmembrane</keyword>
<feature type="transmembrane region" description="Helical" evidence="1">
    <location>
        <begin position="61"/>
        <end position="83"/>
    </location>
</feature>
<dbReference type="EMBL" id="JBIRXV010000001">
    <property type="protein sequence ID" value="MFI2320174.1"/>
    <property type="molecule type" value="Genomic_DNA"/>
</dbReference>
<evidence type="ECO:0000313" key="4">
    <source>
        <dbReference type="Proteomes" id="UP001611450"/>
    </source>
</evidence>
<evidence type="ECO:0000256" key="1">
    <source>
        <dbReference type="SAM" id="Phobius"/>
    </source>
</evidence>
<name>A0ABW7WB12_9NOCA</name>
<keyword evidence="1" id="KW-1133">Transmembrane helix</keyword>
<evidence type="ECO:0000259" key="2">
    <source>
        <dbReference type="Pfam" id="PF09990"/>
    </source>
</evidence>
<keyword evidence="1" id="KW-0472">Membrane</keyword>
<organism evidence="3 4">
    <name type="scientific">Nocardia beijingensis</name>
    <dbReference type="NCBI Taxonomy" id="95162"/>
    <lineage>
        <taxon>Bacteria</taxon>
        <taxon>Bacillati</taxon>
        <taxon>Actinomycetota</taxon>
        <taxon>Actinomycetes</taxon>
        <taxon>Mycobacteriales</taxon>
        <taxon>Nocardiaceae</taxon>
        <taxon>Nocardia</taxon>
    </lineage>
</organism>
<evidence type="ECO:0000313" key="3">
    <source>
        <dbReference type="EMBL" id="MFI2320174.1"/>
    </source>
</evidence>
<keyword evidence="4" id="KW-1185">Reference proteome</keyword>